<dbReference type="EMBL" id="MFKJ01000012">
    <property type="protein sequence ID" value="OGG38823.1"/>
    <property type="molecule type" value="Genomic_DNA"/>
</dbReference>
<protein>
    <submittedName>
        <fullName evidence="1">Uncharacterized protein</fullName>
    </submittedName>
</protein>
<evidence type="ECO:0000313" key="1">
    <source>
        <dbReference type="EMBL" id="OGG38823.1"/>
    </source>
</evidence>
<proteinExistence type="predicted"/>
<dbReference type="AlphaFoldDB" id="A0A1F6BPP9"/>
<gene>
    <name evidence="1" type="ORF">A3D55_02415</name>
</gene>
<reference evidence="1 2" key="1">
    <citation type="journal article" date="2016" name="Nat. Commun.">
        <title>Thousands of microbial genomes shed light on interconnected biogeochemical processes in an aquifer system.</title>
        <authorList>
            <person name="Anantharaman K."/>
            <person name="Brown C.T."/>
            <person name="Hug L.A."/>
            <person name="Sharon I."/>
            <person name="Castelle C.J."/>
            <person name="Probst A.J."/>
            <person name="Thomas B.C."/>
            <person name="Singh A."/>
            <person name="Wilkins M.J."/>
            <person name="Karaoz U."/>
            <person name="Brodie E.L."/>
            <person name="Williams K.H."/>
            <person name="Hubbard S.S."/>
            <person name="Banfield J.F."/>
        </authorList>
    </citation>
    <scope>NUCLEOTIDE SEQUENCE [LARGE SCALE GENOMIC DNA]</scope>
</reference>
<dbReference type="STRING" id="1798470.A3D55_02415"/>
<organism evidence="1 2">
    <name type="scientific">Candidatus Jorgensenbacteria bacterium RIFCSPHIGHO2_02_FULL_45_20</name>
    <dbReference type="NCBI Taxonomy" id="1798470"/>
    <lineage>
        <taxon>Bacteria</taxon>
        <taxon>Candidatus Joergenseniibacteriota</taxon>
    </lineage>
</organism>
<evidence type="ECO:0000313" key="2">
    <source>
        <dbReference type="Proteomes" id="UP000178825"/>
    </source>
</evidence>
<sequence>MPSPQSALLLNLSYFEEIKKRSNTSIKTLFLLQVTAPRELKLLLRKRSILELVRTHFSEKIPPRIRQPAD</sequence>
<name>A0A1F6BPP9_9BACT</name>
<dbReference type="Proteomes" id="UP000178825">
    <property type="component" value="Unassembled WGS sequence"/>
</dbReference>
<comment type="caution">
    <text evidence="1">The sequence shown here is derived from an EMBL/GenBank/DDBJ whole genome shotgun (WGS) entry which is preliminary data.</text>
</comment>
<accession>A0A1F6BPP9</accession>